<keyword evidence="4" id="KW-1185">Reference proteome</keyword>
<dbReference type="PANTHER" id="PTHR33331:SF13">
    <property type="entry name" value="COILED-COIL DOMAIN CONTAINING 162"/>
    <property type="match status" value="1"/>
</dbReference>
<keyword evidence="1" id="KW-0175">Coiled coil</keyword>
<dbReference type="Proteomes" id="UP001178507">
    <property type="component" value="Unassembled WGS sequence"/>
</dbReference>
<accession>A0AA36HR25</accession>
<evidence type="ECO:0000313" key="3">
    <source>
        <dbReference type="EMBL" id="CAJ1373461.1"/>
    </source>
</evidence>
<feature type="compositionally biased region" description="Basic and acidic residues" evidence="2">
    <location>
        <begin position="1107"/>
        <end position="1131"/>
    </location>
</feature>
<feature type="compositionally biased region" description="Basic and acidic residues" evidence="2">
    <location>
        <begin position="883"/>
        <end position="894"/>
    </location>
</feature>
<evidence type="ECO:0000313" key="4">
    <source>
        <dbReference type="Proteomes" id="UP001178507"/>
    </source>
</evidence>
<sequence length="2076" mass="231798">MEIACEGSSGGCHRVIQSNLGSAAPLLSVPLGPTNRKRMERAMQELAQGFSLGHTTMQPDRGKTFAHQVGLSFADIFETQQQQWQFQVYPVQSGLGPQVAAPFEEEGRCFLRPSSWAQHLPWKPKLDPEFEEQNVLLEASYSRRSTLSRVSALSPANPSEDVEVGGYRNPATYARQLLDQAAAQLGPSRLSSIVEVPGHCAVDSLLGAELKTLQLVDSAAGIRRCNEKAEEPVGGPGTADFTASEKLPNHLLRAYYMLRYLQSRSLRWQLLQSLNFFRFLQRRVLAGVAAVQTTEMDAGKGSNYIGRGGDPSRRVEEKAQDKYWDISSRGLSRILQHCSLPLVEEGHSAESNCFVEVGRKLDRETFKRSDDIVLDSMGRRVLHEAALEDLELLELDMLKIGSYFIHKYEATSSEDREVAAVDRCAVLYDLLSCEVWFNTEKRNLLEVYLTIFEHTTDLLERQQLAQRICDLVALRPRLDLQESYFLEAFGAAVLLLRSRAQLLKELLQHQVGAEVVAGKRVMAKTERAASRSAGQPSVRSTANAVVHNLEGGLAHPQEGSALCGGVPFLRKEGETMCVEGDKLLSHSSCCLAWKAELVLESVHRHMAQHFQPPSPVASTQLERACYVVALERWAGVQDKTDVLQMELQPQEDPELQVSLLQELAKRLVGIDVPERTNRWRAERGEKESKADGLVMNDQMSHAFEELAEHAQENTATLADSLQLVMGTLLSQAVEAVELRGQLMDVHLEVQHLQQVLSQQALDFGSSIRPLTCLEGDQPLKDQFTAGLVSKSLGTLDFSSNNSLALLCSVPKLQELRQMLQHELAFRCLALACVQQNALLLDAQTRWREQNDIGTVGLSRDAISMDGGLGVMRRLRDSLEVSGHDQHHAHARAEEVPSAVTTSEISRASVEDKGQGSAIMDMSRYAQYLQQPARYLEPVLQALGRTSTRVIFKLLRCSALLALRFGCELLLGLQLAQSASSLAGIAMLIPKSLTPFTYGDRLNPLVRDGQVGSVFSLPSTFDALRLALPIFDPSKVEALVERADLDFEVQLLETLDLRSSVASVALQLLAAVSRLVTLRYAIVMVDADPVWLLEAQRNGRYLATEEHFRQNTRSVQDRSEEDKSEERSRAPAEENDVGRAGPGYETMEELCADLARLARRLDGQKPAGRKPEQVLAVLGSEIACAGRQLALMLRWSGRRLQQDPEAPDLRQWSRLIEGCESSHPRWLLPLDVRKMTPVPKNSPCMENWDELGSMRPEMPDSECVEAMPAIVRLREGAGSYLAQFHPELCSEFRALAGALRQQFVVEPPCAKVDIIRLPWLAPSSSPKLLRLPLGLSHKRRQQLSRARASLAERCRVLVHKNMSIDQAVYAEAEFYGLYLLRERLQEAVVAGQLGLSKLPTDKEGIARFRTQMAATIPPEEPAEPLFGELEPQALSREVAAIRTQLAKLMPALSQLLHSATSEWLSEEVAALTSLQYRLQATKSAKLTKPTGAPSTSASIIDQSPATSISKSPTLKEAHKSGSRISISREASLLTGGPYASKLVGQTAINQLLQKSTYVRMGNDPEGETAHVLKELQINACLEELADELWSWGRHIALTREKRTEEALGYLDHLKDVLKFCLAKTEVDTIREGHLLESPAELVWLKGFADEMKGKREEMEAQFRADLAARCVKMVFEVDRAHRAQRDLKAAAGEIQSRLQGEIMDQVRGSISNFTGALAAEAGRFKESHGDDQDRLAVQLRDLREHVTSELASLAAKNQAVQMKAAQPRQVGLETLLPEKDGAIDFQALASELEAEDDRSPLKRRHSGMARRNSNAKPPVLTLTVSDGMYQKLAEVAQREDVYVLQRRLQQLKDRQLMERIFHKLKCQAMRQHFERKVQEQEATLGSNSSLLAQLAHVSRAESAAAKDFIRGAQDVSHAEKRTEELGPLTESNAEQKRRLAKWKKNKSKQLYHMKKGVRDHEMAGTMDVASLLQDIQQKQELVKILQQNQKESEQEVLLASARSAKDTARVRAALMEQRQVKDETFRELQRLRADMQRPEGQKNVEYWREKVLEIRQRMEDLEEENSKLRILLASRTE</sequence>
<dbReference type="PANTHER" id="PTHR33331">
    <property type="entry name" value="COILED-COIL DOMAIN-CONTAINING PROTEIN 162"/>
    <property type="match status" value="1"/>
</dbReference>
<feature type="compositionally biased region" description="Polar residues" evidence="2">
    <location>
        <begin position="1491"/>
        <end position="1511"/>
    </location>
</feature>
<protein>
    <submittedName>
        <fullName evidence="3">Uncharacterized protein</fullName>
    </submittedName>
</protein>
<gene>
    <name evidence="3" type="ORF">EVOR1521_LOCUS3268</name>
</gene>
<evidence type="ECO:0000256" key="2">
    <source>
        <dbReference type="SAM" id="MobiDB-lite"/>
    </source>
</evidence>
<feature type="region of interest" description="Disordered" evidence="2">
    <location>
        <begin position="1485"/>
        <end position="1513"/>
    </location>
</feature>
<proteinExistence type="predicted"/>
<feature type="coiled-coil region" evidence="1">
    <location>
        <begin position="1967"/>
        <end position="2070"/>
    </location>
</feature>
<evidence type="ECO:0000256" key="1">
    <source>
        <dbReference type="SAM" id="Coils"/>
    </source>
</evidence>
<name>A0AA36HR25_9DINO</name>
<dbReference type="EMBL" id="CAUJNA010000197">
    <property type="protein sequence ID" value="CAJ1373461.1"/>
    <property type="molecule type" value="Genomic_DNA"/>
</dbReference>
<comment type="caution">
    <text evidence="3">The sequence shown here is derived from an EMBL/GenBank/DDBJ whole genome shotgun (WGS) entry which is preliminary data.</text>
</comment>
<organism evidence="3 4">
    <name type="scientific">Effrenium voratum</name>
    <dbReference type="NCBI Taxonomy" id="2562239"/>
    <lineage>
        <taxon>Eukaryota</taxon>
        <taxon>Sar</taxon>
        <taxon>Alveolata</taxon>
        <taxon>Dinophyceae</taxon>
        <taxon>Suessiales</taxon>
        <taxon>Symbiodiniaceae</taxon>
        <taxon>Effrenium</taxon>
    </lineage>
</organism>
<feature type="region of interest" description="Disordered" evidence="2">
    <location>
        <begin position="1107"/>
        <end position="1142"/>
    </location>
</feature>
<dbReference type="InterPro" id="IPR040401">
    <property type="entry name" value="CCDC162"/>
</dbReference>
<reference evidence="3" key="1">
    <citation type="submission" date="2023-08" db="EMBL/GenBank/DDBJ databases">
        <authorList>
            <person name="Chen Y."/>
            <person name="Shah S."/>
            <person name="Dougan E. K."/>
            <person name="Thang M."/>
            <person name="Chan C."/>
        </authorList>
    </citation>
    <scope>NUCLEOTIDE SEQUENCE</scope>
</reference>
<feature type="region of interest" description="Disordered" evidence="2">
    <location>
        <begin position="883"/>
        <end position="911"/>
    </location>
</feature>
<feature type="region of interest" description="Disordered" evidence="2">
    <location>
        <begin position="1793"/>
        <end position="1813"/>
    </location>
</feature>